<accession>A0A9P4YXK5</accession>
<organism evidence="1 2">
    <name type="scientific">Geosmithia morbida</name>
    <dbReference type="NCBI Taxonomy" id="1094350"/>
    <lineage>
        <taxon>Eukaryota</taxon>
        <taxon>Fungi</taxon>
        <taxon>Dikarya</taxon>
        <taxon>Ascomycota</taxon>
        <taxon>Pezizomycotina</taxon>
        <taxon>Sordariomycetes</taxon>
        <taxon>Hypocreomycetidae</taxon>
        <taxon>Hypocreales</taxon>
        <taxon>Bionectriaceae</taxon>
        <taxon>Geosmithia</taxon>
    </lineage>
</organism>
<dbReference type="RefSeq" id="XP_035322190.1">
    <property type="nucleotide sequence ID" value="XM_035468209.1"/>
</dbReference>
<keyword evidence="2" id="KW-1185">Reference proteome</keyword>
<name>A0A9P4YXK5_9HYPO</name>
<gene>
    <name evidence="1" type="ORF">GMORB2_6239</name>
</gene>
<dbReference type="GeneID" id="55972464"/>
<reference evidence="1" key="1">
    <citation type="submission" date="2020-03" db="EMBL/GenBank/DDBJ databases">
        <title>Site-based positive gene gene selection in Geosmithia morbida across the United States reveals a broad range of putative effectors and factors for local host and environmental adapation.</title>
        <authorList>
            <person name="Onufrak A."/>
            <person name="Murdoch R.W."/>
            <person name="Gazis R."/>
            <person name="Huff M."/>
            <person name="Staton M."/>
            <person name="Klingeman W."/>
            <person name="Hadziabdic D."/>
        </authorList>
    </citation>
    <scope>NUCLEOTIDE SEQUENCE</scope>
    <source>
        <strain evidence="1">1262</strain>
    </source>
</reference>
<comment type="caution">
    <text evidence="1">The sequence shown here is derived from an EMBL/GenBank/DDBJ whole genome shotgun (WGS) entry which is preliminary data.</text>
</comment>
<dbReference type="EMBL" id="JAANYQ010000006">
    <property type="protein sequence ID" value="KAF4123538.1"/>
    <property type="molecule type" value="Genomic_DNA"/>
</dbReference>
<dbReference type="Proteomes" id="UP000749293">
    <property type="component" value="Unassembled WGS sequence"/>
</dbReference>
<dbReference type="OrthoDB" id="1744869at2759"/>
<dbReference type="AlphaFoldDB" id="A0A9P4YXK5"/>
<evidence type="ECO:0000313" key="1">
    <source>
        <dbReference type="EMBL" id="KAF4123538.1"/>
    </source>
</evidence>
<evidence type="ECO:0000313" key="2">
    <source>
        <dbReference type="Proteomes" id="UP000749293"/>
    </source>
</evidence>
<protein>
    <submittedName>
        <fullName evidence="1">V-type H+-transporting ATPase 16kDa proteolipid subunit</fullName>
    </submittedName>
</protein>
<proteinExistence type="predicted"/>
<sequence length="413" mass="43784">MGASLIKKLRELCQVVSSEGQGHNAAVILASPGLTNIVVDNEAFTQELVSWLGEHEGGQFHLLSAIVDGIPASLSSKKTPSEGIAVLRGPSDVILPQLGNPEFLRDRRDHDTVGALSFSGLGDPSSSTIAVPLTRTIFHNARPSTLIASRFDLTTPGTPRLIESGEAVRQHINLADSTVSGGKSSRRQPHLWLPLTSVSSSRKVTESFGNILRRLDHDGKSSPASSELEANIGTIRKAILDASPEVETALPGVWAVVDPTPGETINFRNWQIDHPRDVDMVSGGGGWGDKAGLLSLDPETSPFAASEEENMRNLFGIGGASDYAPVGSEVQFFVPDLVAGESHPHDSHGLLFGVSRYDPGTTTAAEPLVDQQEADIAVTPGRFGVLCEEGIYVSGEDARPFKLSVPGSLVSIP</sequence>